<name>A0ABZ1NIV8_STRVL</name>
<evidence type="ECO:0008006" key="4">
    <source>
        <dbReference type="Google" id="ProtNLM"/>
    </source>
</evidence>
<reference evidence="2 3" key="1">
    <citation type="submission" date="2022-10" db="EMBL/GenBank/DDBJ databases">
        <title>The complete genomes of actinobacterial strains from the NBC collection.</title>
        <authorList>
            <person name="Joergensen T.S."/>
            <person name="Alvarez Arevalo M."/>
            <person name="Sterndorff E.B."/>
            <person name="Faurdal D."/>
            <person name="Vuksanovic O."/>
            <person name="Mourched A.-S."/>
            <person name="Charusanti P."/>
            <person name="Shaw S."/>
            <person name="Blin K."/>
            <person name="Weber T."/>
        </authorList>
    </citation>
    <scope>NUCLEOTIDE SEQUENCE [LARGE SCALE GENOMIC DNA]</scope>
    <source>
        <strain evidence="2 3">NBC_00456</strain>
    </source>
</reference>
<dbReference type="RefSeq" id="WP_328336075.1">
    <property type="nucleotide sequence ID" value="NZ_CP107906.1"/>
</dbReference>
<evidence type="ECO:0000313" key="2">
    <source>
        <dbReference type="EMBL" id="WUG91628.1"/>
    </source>
</evidence>
<gene>
    <name evidence="2" type="ORF">OHB29_00325</name>
</gene>
<protein>
    <recommendedName>
        <fullName evidence="4">DNA-binding protein</fullName>
    </recommendedName>
</protein>
<keyword evidence="3" id="KW-1185">Reference proteome</keyword>
<proteinExistence type="predicted"/>
<sequence length="264" mass="28193">MGDQGETPLGTPLVRELDGRAELGKAYVDKVATCDPDAARPDDWLDHLALWAARHQEQDGALPLERCVVDVSSPELTGAQLIGAPEMAELGGITASTLRAYISRGNSEVPRPQAVVGGRDQWARAVADDWVESRKRSYQGVGERCPPVTATVCRTARPKCATGSPSTSSTPSTTSPPCPRGGWCATATRSPSPISRASSPGRWAPASTRIVPTEHLGRTVRAAALHDFAETVEMFADDENRKKGAASPAWWHFTLTPSVAKTLD</sequence>
<feature type="compositionally biased region" description="Low complexity" evidence="1">
    <location>
        <begin position="189"/>
        <end position="202"/>
    </location>
</feature>
<feature type="region of interest" description="Disordered" evidence="1">
    <location>
        <begin position="158"/>
        <end position="209"/>
    </location>
</feature>
<feature type="compositionally biased region" description="Low complexity" evidence="1">
    <location>
        <begin position="164"/>
        <end position="173"/>
    </location>
</feature>
<dbReference type="Proteomes" id="UP001341259">
    <property type="component" value="Chromosome"/>
</dbReference>
<dbReference type="EMBL" id="CP107906">
    <property type="protein sequence ID" value="WUG91628.1"/>
    <property type="molecule type" value="Genomic_DNA"/>
</dbReference>
<evidence type="ECO:0000256" key="1">
    <source>
        <dbReference type="SAM" id="MobiDB-lite"/>
    </source>
</evidence>
<organism evidence="2 3">
    <name type="scientific">Streptomyces violaceus</name>
    <name type="common">Streptomyces venezuelae</name>
    <dbReference type="NCBI Taxonomy" id="1936"/>
    <lineage>
        <taxon>Bacteria</taxon>
        <taxon>Bacillati</taxon>
        <taxon>Actinomycetota</taxon>
        <taxon>Actinomycetes</taxon>
        <taxon>Kitasatosporales</taxon>
        <taxon>Streptomycetaceae</taxon>
        <taxon>Streptomyces</taxon>
    </lineage>
</organism>
<accession>A0ABZ1NIV8</accession>
<evidence type="ECO:0000313" key="3">
    <source>
        <dbReference type="Proteomes" id="UP001341259"/>
    </source>
</evidence>